<dbReference type="EMBL" id="JAATJM010000001">
    <property type="protein sequence ID" value="NJC40537.1"/>
    <property type="molecule type" value="Genomic_DNA"/>
</dbReference>
<proteinExistence type="predicted"/>
<feature type="transmembrane region" description="Helical" evidence="1">
    <location>
        <begin position="58"/>
        <end position="80"/>
    </location>
</feature>
<keyword evidence="3" id="KW-1185">Reference proteome</keyword>
<evidence type="ECO:0000313" key="3">
    <source>
        <dbReference type="Proteomes" id="UP000587415"/>
    </source>
</evidence>
<dbReference type="RefSeq" id="WP_168045409.1">
    <property type="nucleotide sequence ID" value="NZ_JAATJM010000001.1"/>
</dbReference>
<evidence type="ECO:0000313" key="2">
    <source>
        <dbReference type="EMBL" id="NJC40537.1"/>
    </source>
</evidence>
<feature type="transmembrane region" description="Helical" evidence="1">
    <location>
        <begin position="29"/>
        <end position="51"/>
    </location>
</feature>
<name>A0A7X6BMN0_9CAUL</name>
<reference evidence="2 3" key="1">
    <citation type="submission" date="2020-03" db="EMBL/GenBank/DDBJ databases">
        <title>Genomic Encyclopedia of Type Strains, Phase IV (KMG-IV): sequencing the most valuable type-strain genomes for metagenomic binning, comparative biology and taxonomic classification.</title>
        <authorList>
            <person name="Goeker M."/>
        </authorList>
    </citation>
    <scope>NUCLEOTIDE SEQUENCE [LARGE SCALE GENOMIC DNA]</scope>
    <source>
        <strain evidence="2 3">DSM 4736</strain>
    </source>
</reference>
<gene>
    <name evidence="2" type="ORF">GGQ87_000795</name>
</gene>
<dbReference type="AlphaFoldDB" id="A0A7X6BMN0"/>
<feature type="transmembrane region" description="Helical" evidence="1">
    <location>
        <begin position="86"/>
        <end position="105"/>
    </location>
</feature>
<dbReference type="Proteomes" id="UP000587415">
    <property type="component" value="Unassembled WGS sequence"/>
</dbReference>
<keyword evidence="1" id="KW-0472">Membrane</keyword>
<keyword evidence="1" id="KW-0812">Transmembrane</keyword>
<comment type="caution">
    <text evidence="2">The sequence shown here is derived from an EMBL/GenBank/DDBJ whole genome shotgun (WGS) entry which is preliminary data.</text>
</comment>
<keyword evidence="1" id="KW-1133">Transmembrane helix</keyword>
<protein>
    <submittedName>
        <fullName evidence="2">Peptidoglycan/LPS O-acetylase OafA/YrhL</fullName>
    </submittedName>
</protein>
<sequence>MTPFQTAALVATLLTLLIAWFRGGHPERFGAAVVLVWLAAQLLAVAGVIPFPLTRFEVAYVPVYDTLVESALLAAFVFMAMKGSRWWPFAAAAVMVLGVLIYVALPFVPHLRGRPQISAHLGLVLALDLSLLAGVGERWLAGEPAASRLAIWRSSAQERSAP</sequence>
<organism evidence="2 3">
    <name type="scientific">Brevundimonas alba</name>
    <dbReference type="NCBI Taxonomy" id="74314"/>
    <lineage>
        <taxon>Bacteria</taxon>
        <taxon>Pseudomonadati</taxon>
        <taxon>Pseudomonadota</taxon>
        <taxon>Alphaproteobacteria</taxon>
        <taxon>Caulobacterales</taxon>
        <taxon>Caulobacteraceae</taxon>
        <taxon>Brevundimonas</taxon>
    </lineage>
</organism>
<accession>A0A7X6BMN0</accession>
<evidence type="ECO:0000256" key="1">
    <source>
        <dbReference type="SAM" id="Phobius"/>
    </source>
</evidence>